<comment type="caution">
    <text evidence="3">The sequence shown here is derived from an EMBL/GenBank/DDBJ whole genome shotgun (WGS) entry which is preliminary data.</text>
</comment>
<dbReference type="SMART" id="SM00278">
    <property type="entry name" value="HhH1"/>
    <property type="match status" value="2"/>
</dbReference>
<dbReference type="InterPro" id="IPR010994">
    <property type="entry name" value="RuvA_2-like"/>
</dbReference>
<evidence type="ECO:0000313" key="3">
    <source>
        <dbReference type="EMBL" id="KLE10737.1"/>
    </source>
</evidence>
<feature type="domain" description="Helix-hairpin-helix DNA-binding motif class 1" evidence="2">
    <location>
        <begin position="27"/>
        <end position="46"/>
    </location>
</feature>
<gene>
    <name evidence="3" type="ORF">AF80_03425</name>
</gene>
<feature type="region of interest" description="Disordered" evidence="1">
    <location>
        <begin position="80"/>
        <end position="123"/>
    </location>
</feature>
<organism evidence="3 4">
    <name type="scientific">Aliarcobacter butzleri L355</name>
    <dbReference type="NCBI Taxonomy" id="1447263"/>
    <lineage>
        <taxon>Bacteria</taxon>
        <taxon>Pseudomonadati</taxon>
        <taxon>Campylobacterota</taxon>
        <taxon>Epsilonproteobacteria</taxon>
        <taxon>Campylobacterales</taxon>
        <taxon>Arcobacteraceae</taxon>
        <taxon>Aliarcobacter</taxon>
    </lineage>
</organism>
<dbReference type="InterPro" id="IPR003583">
    <property type="entry name" value="Hlx-hairpin-Hlx_DNA-bd_motif"/>
</dbReference>
<dbReference type="SUPFAM" id="SSF47781">
    <property type="entry name" value="RuvA domain 2-like"/>
    <property type="match status" value="1"/>
</dbReference>
<dbReference type="PANTHER" id="PTHR21180:SF32">
    <property type="entry name" value="ENDONUCLEASE_EXONUCLEASE_PHOSPHATASE FAMILY DOMAIN-CONTAINING PROTEIN 1"/>
    <property type="match status" value="1"/>
</dbReference>
<dbReference type="PATRIC" id="fig|1447263.3.peg.664"/>
<dbReference type="RefSeq" id="WP_046998000.1">
    <property type="nucleotide sequence ID" value="NZ_JAIW01000022.1"/>
</dbReference>
<evidence type="ECO:0000313" key="4">
    <source>
        <dbReference type="Proteomes" id="UP000035154"/>
    </source>
</evidence>
<dbReference type="EMBL" id="JAIW01000022">
    <property type="protein sequence ID" value="KLE10737.1"/>
    <property type="molecule type" value="Genomic_DNA"/>
</dbReference>
<dbReference type="Pfam" id="PF12836">
    <property type="entry name" value="HHH_3"/>
    <property type="match status" value="1"/>
</dbReference>
<dbReference type="GO" id="GO:0003677">
    <property type="term" value="F:DNA binding"/>
    <property type="evidence" value="ECO:0007669"/>
    <property type="project" value="InterPro"/>
</dbReference>
<dbReference type="InterPro" id="IPR051675">
    <property type="entry name" value="Endo/Exo/Phosphatase_dom_1"/>
</dbReference>
<dbReference type="Gene3D" id="1.10.150.320">
    <property type="entry name" value="Photosystem II 12 kDa extrinsic protein"/>
    <property type="match status" value="1"/>
</dbReference>
<feature type="domain" description="Helix-hairpin-helix DNA-binding motif class 1" evidence="2">
    <location>
        <begin position="56"/>
        <end position="75"/>
    </location>
</feature>
<reference evidence="3 4" key="1">
    <citation type="submission" date="2014-01" db="EMBL/GenBank/DDBJ databases">
        <title>Development of a Comparative Genomic Fingerprinting Assay for High Resolution Genotyping of Arcobacter butzleri.</title>
        <authorList>
            <person name="Webb A.L."/>
            <person name="Inglis G.D."/>
            <person name="Kruczkiewicz P."/>
            <person name="Selinger L.B."/>
            <person name="Taboada E.N."/>
        </authorList>
    </citation>
    <scope>NUCLEOTIDE SEQUENCE [LARGE SCALE GENOMIC DNA]</scope>
    <source>
        <strain evidence="3 4">L355</strain>
    </source>
</reference>
<sequence length="123" mass="13851">MKKIFGLIALCGTFLFGAINLQTASKEELMSIKGIGEKKAEQIMEYRKTNTIKSADDLKNIKGFGDNIVANVKENNMDTIKEQAKNEVNEKVDETKKDAQKKLDEKSEELSNKLNEKASSFFK</sequence>
<evidence type="ECO:0000256" key="1">
    <source>
        <dbReference type="SAM" id="MobiDB-lite"/>
    </source>
</evidence>
<dbReference type="AlphaFoldDB" id="A0A0G9KVX6"/>
<evidence type="ECO:0000259" key="2">
    <source>
        <dbReference type="SMART" id="SM00278"/>
    </source>
</evidence>
<accession>A0A0G9KVX6</accession>
<dbReference type="GO" id="GO:0006281">
    <property type="term" value="P:DNA repair"/>
    <property type="evidence" value="ECO:0007669"/>
    <property type="project" value="InterPro"/>
</dbReference>
<protein>
    <submittedName>
        <fullName evidence="3">Competence protein ComEA</fullName>
    </submittedName>
</protein>
<feature type="compositionally biased region" description="Basic and acidic residues" evidence="1">
    <location>
        <begin position="80"/>
        <end position="116"/>
    </location>
</feature>
<dbReference type="PANTHER" id="PTHR21180">
    <property type="entry name" value="ENDONUCLEASE/EXONUCLEASE/PHOSPHATASE FAMILY DOMAIN-CONTAINING PROTEIN 1"/>
    <property type="match status" value="1"/>
</dbReference>
<name>A0A0G9KVX6_9BACT</name>
<proteinExistence type="predicted"/>
<dbReference type="Proteomes" id="UP000035154">
    <property type="component" value="Unassembled WGS sequence"/>
</dbReference>